<evidence type="ECO:0000259" key="2">
    <source>
        <dbReference type="Pfam" id="PF03781"/>
    </source>
</evidence>
<evidence type="ECO:0000256" key="1">
    <source>
        <dbReference type="SAM" id="MobiDB-lite"/>
    </source>
</evidence>
<dbReference type="InterPro" id="IPR051043">
    <property type="entry name" value="Sulfatase_Mod_Factor_Kinase"/>
</dbReference>
<accession>A0A0F8YCD6</accession>
<dbReference type="PANTHER" id="PTHR23150:SF19">
    <property type="entry name" value="FORMYLGLYCINE-GENERATING ENZYME"/>
    <property type="match status" value="1"/>
</dbReference>
<reference evidence="3" key="1">
    <citation type="journal article" date="2015" name="Nature">
        <title>Complex archaea that bridge the gap between prokaryotes and eukaryotes.</title>
        <authorList>
            <person name="Spang A."/>
            <person name="Saw J.H."/>
            <person name="Jorgensen S.L."/>
            <person name="Zaremba-Niedzwiedzka K."/>
            <person name="Martijn J."/>
            <person name="Lind A.E."/>
            <person name="van Eijk R."/>
            <person name="Schleper C."/>
            <person name="Guy L."/>
            <person name="Ettema T.J."/>
        </authorList>
    </citation>
    <scope>NUCLEOTIDE SEQUENCE</scope>
</reference>
<organism evidence="3">
    <name type="scientific">marine sediment metagenome</name>
    <dbReference type="NCBI Taxonomy" id="412755"/>
    <lineage>
        <taxon>unclassified sequences</taxon>
        <taxon>metagenomes</taxon>
        <taxon>ecological metagenomes</taxon>
    </lineage>
</organism>
<name>A0A0F8YCD6_9ZZZZ</name>
<dbReference type="AlphaFoldDB" id="A0A0F8YCD6"/>
<dbReference type="EMBL" id="LAZR01067325">
    <property type="protein sequence ID" value="KKK51814.1"/>
    <property type="molecule type" value="Genomic_DNA"/>
</dbReference>
<dbReference type="InterPro" id="IPR042095">
    <property type="entry name" value="SUMF_sf"/>
</dbReference>
<feature type="region of interest" description="Disordered" evidence="1">
    <location>
        <begin position="48"/>
        <end position="72"/>
    </location>
</feature>
<sequence length="104" mass="11696">KWIPSVASVNDGAVIAATVGRYAANAWGLKDMHGNVAEWTRSAYRPYPYDAHDGRDQPGAEGNKSVRGGSWYDRPKRARSAFRQNFQPWQPVYNVGFRVVVEIE</sequence>
<dbReference type="PANTHER" id="PTHR23150">
    <property type="entry name" value="SULFATASE MODIFYING FACTOR 1, 2"/>
    <property type="match status" value="1"/>
</dbReference>
<feature type="domain" description="Sulfatase-modifying factor enzyme-like" evidence="2">
    <location>
        <begin position="16"/>
        <end position="100"/>
    </location>
</feature>
<evidence type="ECO:0000313" key="3">
    <source>
        <dbReference type="EMBL" id="KKK51814.1"/>
    </source>
</evidence>
<dbReference type="SUPFAM" id="SSF56436">
    <property type="entry name" value="C-type lectin-like"/>
    <property type="match status" value="1"/>
</dbReference>
<feature type="non-terminal residue" evidence="3">
    <location>
        <position position="1"/>
    </location>
</feature>
<protein>
    <recommendedName>
        <fullName evidence="2">Sulfatase-modifying factor enzyme-like domain-containing protein</fullName>
    </recommendedName>
</protein>
<comment type="caution">
    <text evidence="3">The sequence shown here is derived from an EMBL/GenBank/DDBJ whole genome shotgun (WGS) entry which is preliminary data.</text>
</comment>
<dbReference type="InterPro" id="IPR016187">
    <property type="entry name" value="CTDL_fold"/>
</dbReference>
<dbReference type="GO" id="GO:0120147">
    <property type="term" value="F:formylglycine-generating oxidase activity"/>
    <property type="evidence" value="ECO:0007669"/>
    <property type="project" value="TreeGrafter"/>
</dbReference>
<dbReference type="InterPro" id="IPR005532">
    <property type="entry name" value="SUMF_dom"/>
</dbReference>
<proteinExistence type="predicted"/>
<gene>
    <name evidence="3" type="ORF">LCGC14_3111180</name>
</gene>
<dbReference type="Pfam" id="PF03781">
    <property type="entry name" value="FGE-sulfatase"/>
    <property type="match status" value="1"/>
</dbReference>
<dbReference type="Gene3D" id="3.90.1580.10">
    <property type="entry name" value="paralog of FGE (formylglycine-generating enzyme)"/>
    <property type="match status" value="1"/>
</dbReference>